<dbReference type="InterPro" id="IPR022789">
    <property type="entry name" value="ParD"/>
</dbReference>
<dbReference type="Proteomes" id="UP001172083">
    <property type="component" value="Unassembled WGS sequence"/>
</dbReference>
<gene>
    <name evidence="3" type="ORF">QQ020_26100</name>
</gene>
<evidence type="ECO:0000256" key="1">
    <source>
        <dbReference type="ARBA" id="ARBA00008580"/>
    </source>
</evidence>
<dbReference type="Gene3D" id="6.10.10.120">
    <property type="entry name" value="Antitoxin ParD1-like"/>
    <property type="match status" value="1"/>
</dbReference>
<reference evidence="3" key="1">
    <citation type="submission" date="2023-06" db="EMBL/GenBank/DDBJ databases">
        <title>Genomic of Agaribacillus aureum.</title>
        <authorList>
            <person name="Wang G."/>
        </authorList>
    </citation>
    <scope>NUCLEOTIDE SEQUENCE</scope>
    <source>
        <strain evidence="3">BMA12</strain>
    </source>
</reference>
<dbReference type="InterPro" id="IPR010985">
    <property type="entry name" value="Ribbon_hlx_hlx"/>
</dbReference>
<proteinExistence type="inferred from homology"/>
<evidence type="ECO:0000313" key="4">
    <source>
        <dbReference type="Proteomes" id="UP001172083"/>
    </source>
</evidence>
<dbReference type="PANTHER" id="PTHR36582">
    <property type="entry name" value="ANTITOXIN PARD"/>
    <property type="match status" value="1"/>
</dbReference>
<organism evidence="3 4">
    <name type="scientific">Agaribacillus aureus</name>
    <dbReference type="NCBI Taxonomy" id="3051825"/>
    <lineage>
        <taxon>Bacteria</taxon>
        <taxon>Pseudomonadati</taxon>
        <taxon>Bacteroidota</taxon>
        <taxon>Cytophagia</taxon>
        <taxon>Cytophagales</taxon>
        <taxon>Splendidivirgaceae</taxon>
        <taxon>Agaribacillus</taxon>
    </lineage>
</organism>
<sequence>MNISFTEKQEKYIASQVKSGDFQNASEVVRDALRLHRVYRYKIIEELKAEIAKGWDGPTSKRKIKDIIEDKRKAK</sequence>
<evidence type="ECO:0000313" key="3">
    <source>
        <dbReference type="EMBL" id="MDN5215577.1"/>
    </source>
</evidence>
<accession>A0ABT8LCS1</accession>
<dbReference type="InterPro" id="IPR038296">
    <property type="entry name" value="ParD_sf"/>
</dbReference>
<protein>
    <submittedName>
        <fullName evidence="3">Type II toxin-antitoxin system ParD family antitoxin</fullName>
    </submittedName>
</protein>
<dbReference type="RefSeq" id="WP_346760916.1">
    <property type="nucleotide sequence ID" value="NZ_JAUJEB010000007.1"/>
</dbReference>
<comment type="similarity">
    <text evidence="1">Belongs to the ParD antitoxin family.</text>
</comment>
<dbReference type="NCBIfam" id="TIGR02606">
    <property type="entry name" value="antidote_CC2985"/>
    <property type="match status" value="1"/>
</dbReference>
<keyword evidence="4" id="KW-1185">Reference proteome</keyword>
<comment type="caution">
    <text evidence="3">The sequence shown here is derived from an EMBL/GenBank/DDBJ whole genome shotgun (WGS) entry which is preliminary data.</text>
</comment>
<dbReference type="PANTHER" id="PTHR36582:SF2">
    <property type="entry name" value="ANTITOXIN PARD"/>
    <property type="match status" value="1"/>
</dbReference>
<evidence type="ECO:0000256" key="2">
    <source>
        <dbReference type="ARBA" id="ARBA00022649"/>
    </source>
</evidence>
<dbReference type="SUPFAM" id="SSF47598">
    <property type="entry name" value="Ribbon-helix-helix"/>
    <property type="match status" value="1"/>
</dbReference>
<keyword evidence="2" id="KW-1277">Toxin-antitoxin system</keyword>
<name>A0ABT8LCS1_9BACT</name>
<dbReference type="Pfam" id="PF03693">
    <property type="entry name" value="ParD_antitoxin"/>
    <property type="match status" value="1"/>
</dbReference>
<dbReference type="EMBL" id="JAUJEB010000007">
    <property type="protein sequence ID" value="MDN5215577.1"/>
    <property type="molecule type" value="Genomic_DNA"/>
</dbReference>